<reference evidence="2 3" key="1">
    <citation type="journal article" date="2024" name="J. Plant Pathol.">
        <title>Sequence and assembly of the genome of Seiridium unicorne, isolate CBS 538.82, causal agent of cypress canker disease.</title>
        <authorList>
            <person name="Scali E."/>
            <person name="Rocca G.D."/>
            <person name="Danti R."/>
            <person name="Garbelotto M."/>
            <person name="Barberini S."/>
            <person name="Baroncelli R."/>
            <person name="Emiliani G."/>
        </authorList>
    </citation>
    <scope>NUCLEOTIDE SEQUENCE [LARGE SCALE GENOMIC DNA]</scope>
    <source>
        <strain evidence="2 3">BM-138-508</strain>
    </source>
</reference>
<comment type="caution">
    <text evidence="2">The sequence shown here is derived from an EMBL/GenBank/DDBJ whole genome shotgun (WGS) entry which is preliminary data.</text>
</comment>
<feature type="chain" id="PRO_5046695381" description="Ubiquitin 3 binding protein But2 C-terminal domain-containing protein" evidence="1">
    <location>
        <begin position="17"/>
        <end position="194"/>
    </location>
</feature>
<feature type="signal peptide" evidence="1">
    <location>
        <begin position="1"/>
        <end position="16"/>
    </location>
</feature>
<evidence type="ECO:0000256" key="1">
    <source>
        <dbReference type="SAM" id="SignalP"/>
    </source>
</evidence>
<evidence type="ECO:0000313" key="3">
    <source>
        <dbReference type="Proteomes" id="UP001408356"/>
    </source>
</evidence>
<dbReference type="Proteomes" id="UP001408356">
    <property type="component" value="Unassembled WGS sequence"/>
</dbReference>
<accession>A0ABR2UM32</accession>
<keyword evidence="1" id="KW-0732">Signal</keyword>
<protein>
    <recommendedName>
        <fullName evidence="4">Ubiquitin 3 binding protein But2 C-terminal domain-containing protein</fullName>
    </recommendedName>
</protein>
<evidence type="ECO:0000313" key="2">
    <source>
        <dbReference type="EMBL" id="KAK9415690.1"/>
    </source>
</evidence>
<dbReference type="EMBL" id="JARVKF010000413">
    <property type="protein sequence ID" value="KAK9415690.1"/>
    <property type="molecule type" value="Genomic_DNA"/>
</dbReference>
<organism evidence="2 3">
    <name type="scientific">Seiridium unicorne</name>
    <dbReference type="NCBI Taxonomy" id="138068"/>
    <lineage>
        <taxon>Eukaryota</taxon>
        <taxon>Fungi</taxon>
        <taxon>Dikarya</taxon>
        <taxon>Ascomycota</taxon>
        <taxon>Pezizomycotina</taxon>
        <taxon>Sordariomycetes</taxon>
        <taxon>Xylariomycetidae</taxon>
        <taxon>Amphisphaeriales</taxon>
        <taxon>Sporocadaceae</taxon>
        <taxon>Seiridium</taxon>
    </lineage>
</organism>
<gene>
    <name evidence="2" type="ORF">SUNI508_10168</name>
</gene>
<proteinExistence type="predicted"/>
<name>A0ABR2UM32_9PEZI</name>
<evidence type="ECO:0008006" key="4">
    <source>
        <dbReference type="Google" id="ProtNLM"/>
    </source>
</evidence>
<sequence>MKTFTAAALLVAAVSARSTPLRARQDSAKYTILPSELASHDVVAGDNVFALNTNTARNNGIETSTLYSIDFPESLAGLTCQGRFLAARATDSVVGTGDLDFFSTGIQDLAAQASGNLRNQDLGRIDFVAIGEDFVVDPAVPFVYANQFPCPAGYTVVLESVAVGEFDVVTVGQDLAGQWTPAQGTPNGLSFIAY</sequence>
<keyword evidence="3" id="KW-1185">Reference proteome</keyword>